<dbReference type="GO" id="GO:0030246">
    <property type="term" value="F:carbohydrate binding"/>
    <property type="evidence" value="ECO:0007669"/>
    <property type="project" value="InterPro"/>
</dbReference>
<accession>A0A1C1A4K8</accession>
<dbReference type="PANTHER" id="PTHR43863">
    <property type="entry name" value="HYDROLASE, PUTATIVE (AFU_ORTHOLOGUE AFUA_1G03140)-RELATED"/>
    <property type="match status" value="1"/>
</dbReference>
<evidence type="ECO:0000256" key="2">
    <source>
        <dbReference type="SAM" id="SignalP"/>
    </source>
</evidence>
<dbReference type="AlphaFoldDB" id="A0A1C1A4K8"/>
<keyword evidence="1 2" id="KW-0732">Signal</keyword>
<feature type="signal peptide" evidence="2">
    <location>
        <begin position="1"/>
        <end position="34"/>
    </location>
</feature>
<dbReference type="InterPro" id="IPR005084">
    <property type="entry name" value="CBM6"/>
</dbReference>
<dbReference type="EMBL" id="LYPC01000014">
    <property type="protein sequence ID" value="OCT15485.1"/>
    <property type="molecule type" value="Genomic_DNA"/>
</dbReference>
<feature type="domain" description="CBM6" evidence="3">
    <location>
        <begin position="593"/>
        <end position="718"/>
    </location>
</feature>
<dbReference type="PROSITE" id="PS51175">
    <property type="entry name" value="CBM6"/>
    <property type="match status" value="2"/>
</dbReference>
<dbReference type="CDD" id="cd04083">
    <property type="entry name" value="CBM35_Lmo2446-like"/>
    <property type="match status" value="1"/>
</dbReference>
<keyword evidence="5" id="KW-1185">Reference proteome</keyword>
<name>A0A1C1A4K8_9BACL</name>
<feature type="domain" description="CBM6" evidence="3">
    <location>
        <begin position="465"/>
        <end position="585"/>
    </location>
</feature>
<dbReference type="RefSeq" id="WP_065852395.1">
    <property type="nucleotide sequence ID" value="NZ_LYPC01000014.1"/>
</dbReference>
<dbReference type="InterPro" id="IPR008979">
    <property type="entry name" value="Galactose-bd-like_sf"/>
</dbReference>
<dbReference type="STRING" id="512399.A8709_15530"/>
<gene>
    <name evidence="4" type="ORF">A8709_15530</name>
</gene>
<proteinExistence type="predicted"/>
<evidence type="ECO:0000256" key="1">
    <source>
        <dbReference type="ARBA" id="ARBA00022729"/>
    </source>
</evidence>
<evidence type="ECO:0000313" key="5">
    <source>
        <dbReference type="Proteomes" id="UP000093309"/>
    </source>
</evidence>
<comment type="caution">
    <text evidence="4">The sequence shown here is derived from an EMBL/GenBank/DDBJ whole genome shotgun (WGS) entry which is preliminary data.</text>
</comment>
<dbReference type="Pfam" id="PF03422">
    <property type="entry name" value="CBM_6"/>
    <property type="match status" value="2"/>
</dbReference>
<dbReference type="InterPro" id="IPR006584">
    <property type="entry name" value="Cellulose-bd_IV"/>
</dbReference>
<dbReference type="PANTHER" id="PTHR43863:SF2">
    <property type="entry name" value="MALTASE-GLUCOAMYLASE"/>
    <property type="match status" value="1"/>
</dbReference>
<dbReference type="SUPFAM" id="SSF51445">
    <property type="entry name" value="(Trans)glycosidases"/>
    <property type="match status" value="1"/>
</dbReference>
<evidence type="ECO:0000313" key="4">
    <source>
        <dbReference type="EMBL" id="OCT15485.1"/>
    </source>
</evidence>
<feature type="chain" id="PRO_5008649898" description="CBM6 domain-containing protein" evidence="2">
    <location>
        <begin position="35"/>
        <end position="719"/>
    </location>
</feature>
<organism evidence="4 5">
    <name type="scientific">Paenibacillus pectinilyticus</name>
    <dbReference type="NCBI Taxonomy" id="512399"/>
    <lineage>
        <taxon>Bacteria</taxon>
        <taxon>Bacillati</taxon>
        <taxon>Bacillota</taxon>
        <taxon>Bacilli</taxon>
        <taxon>Bacillales</taxon>
        <taxon>Paenibacillaceae</taxon>
        <taxon>Paenibacillus</taxon>
    </lineage>
</organism>
<evidence type="ECO:0000259" key="3">
    <source>
        <dbReference type="PROSITE" id="PS51175"/>
    </source>
</evidence>
<dbReference type="InterPro" id="IPR051816">
    <property type="entry name" value="Glycosyl_Hydrolase_31"/>
</dbReference>
<dbReference type="Gene3D" id="3.20.20.80">
    <property type="entry name" value="Glycosidases"/>
    <property type="match status" value="1"/>
</dbReference>
<dbReference type="CDD" id="cd04080">
    <property type="entry name" value="CBM6_cellulase-like"/>
    <property type="match status" value="1"/>
</dbReference>
<sequence length="719" mass="76868">MLKSVRWTQFVGYITFVMLCLIVTAVMAPSSASAAVQTVTVDLNPNNGAPTYRGSGFLYGLSADGSAPAGSLLSDLKPKLFRGGGAGLSGGAWAVGGYNGYVTRFNSILAQYNRVNAIGAKYQILVSDVWGSDGRTIPDNTQPIFPGDNGNWTSWNNFITQLVTDKKANNMSNARYDIWNEPDGAYFWPRSEAQYFEMWKRSVQLIRSLDANAVIVGPGYGGFNANQLSTWLDYAKANNVLPNILDWHFSADPVADVQTAQGLLTAKSITSVSGMTIGEYIWSAQQNAGYTAWYLARLEKSGVLGANHAIWDHCCDQGLLDDILTTSSQKKGQWWAYKSYADMSGTIVGTTASANIDGVASKDATKQSASILLGNRGGETGDMDVNVINLNTAAYLINNGKTHVVVSWINNLDPLAAPVVTQSFDATVVNNAIRVTIPWNYDVDAFTIALTPASASAPGETNLPGKLEAENYSMMNGIQTETTNDTGGGLNVGWTDAGDWMDYPVNVQNTGTYTVGFRVASVNTTGQIQLKNSAGTVLSTVNVPNTGGWQTWTTVNATVNLTAGGQTIRLYVPTGGFNVNWLNFTLNPPTGPVVYQAENAVLAGGAKIMTDHTGFTGTGFVAGYEFQGPSTAFTVNAASQGNYNVELRYANGSGSVRTLSIYVNGTKIKQTSLTNLANWDTWGTKTEVLNLQAGNNTITYKFDAGDSGLVNLDKISVSP</sequence>
<dbReference type="SMART" id="SM00606">
    <property type="entry name" value="CBD_IV"/>
    <property type="match status" value="2"/>
</dbReference>
<dbReference type="SUPFAM" id="SSF49785">
    <property type="entry name" value="Galactose-binding domain-like"/>
    <property type="match status" value="2"/>
</dbReference>
<protein>
    <recommendedName>
        <fullName evidence="3">CBM6 domain-containing protein</fullName>
    </recommendedName>
</protein>
<dbReference type="Proteomes" id="UP000093309">
    <property type="component" value="Unassembled WGS sequence"/>
</dbReference>
<dbReference type="OrthoDB" id="9760056at2"/>
<dbReference type="Gene3D" id="2.60.120.260">
    <property type="entry name" value="Galactose-binding domain-like"/>
    <property type="match status" value="2"/>
</dbReference>
<dbReference type="InterPro" id="IPR017853">
    <property type="entry name" value="GH"/>
</dbReference>
<reference evidence="5" key="1">
    <citation type="submission" date="2016-05" db="EMBL/GenBank/DDBJ databases">
        <title>Paenibacillus oryzae. sp. nov., isolated from the rice root.</title>
        <authorList>
            <person name="Zhang J."/>
            <person name="Zhang X."/>
        </authorList>
    </citation>
    <scope>NUCLEOTIDE SEQUENCE [LARGE SCALE GENOMIC DNA]</scope>
    <source>
        <strain evidence="5">KCTC13222</strain>
    </source>
</reference>